<evidence type="ECO:0000256" key="5">
    <source>
        <dbReference type="ARBA" id="ARBA00022982"/>
    </source>
</evidence>
<feature type="transmembrane region" description="Helical" evidence="6">
    <location>
        <begin position="12"/>
        <end position="32"/>
    </location>
</feature>
<dbReference type="InterPro" id="IPR010209">
    <property type="entry name" value="Ion_transpt_RnfG/RsxG"/>
</dbReference>
<dbReference type="GO" id="GO:0005886">
    <property type="term" value="C:plasma membrane"/>
    <property type="evidence" value="ECO:0007669"/>
    <property type="project" value="InterPro"/>
</dbReference>
<keyword evidence="3" id="KW-0285">Flavoprotein</keyword>
<accession>A0A160TC86</accession>
<dbReference type="PIRSF" id="PIRSF006091">
    <property type="entry name" value="E_trnsport_RnfG"/>
    <property type="match status" value="1"/>
</dbReference>
<keyword evidence="5" id="KW-0249">Electron transport</keyword>
<dbReference type="SMART" id="SM00900">
    <property type="entry name" value="FMN_bind"/>
    <property type="match status" value="1"/>
</dbReference>
<proteinExistence type="inferred from homology"/>
<evidence type="ECO:0000259" key="7">
    <source>
        <dbReference type="SMART" id="SM00900"/>
    </source>
</evidence>
<dbReference type="GO" id="GO:0022900">
    <property type="term" value="P:electron transport chain"/>
    <property type="evidence" value="ECO:0007669"/>
    <property type="project" value="InterPro"/>
</dbReference>
<dbReference type="NCBIfam" id="TIGR01947">
    <property type="entry name" value="rnfG"/>
    <property type="match status" value="1"/>
</dbReference>
<feature type="domain" description="FMN-binding" evidence="7">
    <location>
        <begin position="108"/>
        <end position="200"/>
    </location>
</feature>
<evidence type="ECO:0000256" key="1">
    <source>
        <dbReference type="ARBA" id="ARBA00022448"/>
    </source>
</evidence>
<dbReference type="NCBIfam" id="NF002519">
    <property type="entry name" value="PRK01908.1"/>
    <property type="match status" value="1"/>
</dbReference>
<dbReference type="Pfam" id="PF04205">
    <property type="entry name" value="FMN_bind"/>
    <property type="match status" value="1"/>
</dbReference>
<sequence>MKELFASIRKNAIGLGLFAIVTAGAIAVAQVFTADRIDHNRRAAEARALNDIVAVGSYDNDLLNDVISVDSRFNQQLLGPLPEDAQIHLARQQGEVKTVILPVIAPDGYTTEIGIIVGVNRDGTIAGVRVVSHRETPGLGDKVDIRKSKWVLDFNGKSLLNPKADSWAVKKDGGEFDQFTGATITPRAVVRAVKKALLFFNMHKELLLTSRLVEPTSAASTSLNNKERDAK</sequence>
<dbReference type="EMBL" id="CZQC01000041">
    <property type="protein sequence ID" value="CUS41383.1"/>
    <property type="molecule type" value="Genomic_DNA"/>
</dbReference>
<evidence type="ECO:0000256" key="2">
    <source>
        <dbReference type="ARBA" id="ARBA00022553"/>
    </source>
</evidence>
<keyword evidence="6" id="KW-0812">Transmembrane</keyword>
<gene>
    <name evidence="8" type="ORF">MGWOODY_Tha1784</name>
</gene>
<dbReference type="AlphaFoldDB" id="A0A160TC86"/>
<protein>
    <submittedName>
        <fullName evidence="8">Electron transport complex protein RnfG</fullName>
    </submittedName>
</protein>
<dbReference type="InterPro" id="IPR007329">
    <property type="entry name" value="FMN-bd"/>
</dbReference>
<evidence type="ECO:0000313" key="8">
    <source>
        <dbReference type="EMBL" id="CUS41383.1"/>
    </source>
</evidence>
<dbReference type="HAMAP" id="MF_00479">
    <property type="entry name" value="RsxG_RnfG"/>
    <property type="match status" value="1"/>
</dbReference>
<keyword evidence="4" id="KW-0288">FMN</keyword>
<evidence type="ECO:0000256" key="3">
    <source>
        <dbReference type="ARBA" id="ARBA00022630"/>
    </source>
</evidence>
<name>A0A160TC86_9ZZZZ</name>
<dbReference type="PANTHER" id="PTHR36118:SF1">
    <property type="entry name" value="ION-TRANSLOCATING OXIDOREDUCTASE COMPLEX SUBUNIT G"/>
    <property type="match status" value="1"/>
</dbReference>
<keyword evidence="1" id="KW-0813">Transport</keyword>
<dbReference type="GO" id="GO:0010181">
    <property type="term" value="F:FMN binding"/>
    <property type="evidence" value="ECO:0007669"/>
    <property type="project" value="InterPro"/>
</dbReference>
<evidence type="ECO:0000256" key="4">
    <source>
        <dbReference type="ARBA" id="ARBA00022643"/>
    </source>
</evidence>
<reference evidence="8" key="1">
    <citation type="submission" date="2015-10" db="EMBL/GenBank/DDBJ databases">
        <authorList>
            <person name="Gilbert D.G."/>
        </authorList>
    </citation>
    <scope>NUCLEOTIDE SEQUENCE</scope>
</reference>
<dbReference type="GO" id="GO:0009055">
    <property type="term" value="F:electron transfer activity"/>
    <property type="evidence" value="ECO:0007669"/>
    <property type="project" value="InterPro"/>
</dbReference>
<organism evidence="8">
    <name type="scientific">hydrothermal vent metagenome</name>
    <dbReference type="NCBI Taxonomy" id="652676"/>
    <lineage>
        <taxon>unclassified sequences</taxon>
        <taxon>metagenomes</taxon>
        <taxon>ecological metagenomes</taxon>
    </lineage>
</organism>
<keyword evidence="6" id="KW-0472">Membrane</keyword>
<keyword evidence="2" id="KW-0597">Phosphoprotein</keyword>
<evidence type="ECO:0000256" key="6">
    <source>
        <dbReference type="SAM" id="Phobius"/>
    </source>
</evidence>
<keyword evidence="6" id="KW-1133">Transmembrane helix</keyword>
<dbReference type="PANTHER" id="PTHR36118">
    <property type="entry name" value="ION-TRANSLOCATING OXIDOREDUCTASE COMPLEX SUBUNIT G"/>
    <property type="match status" value="1"/>
</dbReference>